<protein>
    <submittedName>
        <fullName evidence="2">Uncharacterized protein</fullName>
    </submittedName>
</protein>
<gene>
    <name evidence="2" type="ORF">EGM_12054</name>
</gene>
<dbReference type="EMBL" id="CM001295">
    <property type="protein sequence ID" value="EHH60645.1"/>
    <property type="molecule type" value="Genomic_DNA"/>
</dbReference>
<reference evidence="2" key="1">
    <citation type="journal article" date="2011" name="Nat. Biotechnol.">
        <title>Genome sequencing and comparison of two nonhuman primate animal models, the cynomolgus and Chinese rhesus macaques.</title>
        <authorList>
            <person name="Yan G."/>
            <person name="Zhang G."/>
            <person name="Fang X."/>
            <person name="Zhang Y."/>
            <person name="Li C."/>
            <person name="Ling F."/>
            <person name="Cooper D.N."/>
            <person name="Li Q."/>
            <person name="Li Y."/>
            <person name="van Gool A.J."/>
            <person name="Du H."/>
            <person name="Chen J."/>
            <person name="Chen R."/>
            <person name="Zhang P."/>
            <person name="Huang Z."/>
            <person name="Thompson J.R."/>
            <person name="Meng Y."/>
            <person name="Bai Y."/>
            <person name="Wang J."/>
            <person name="Zhuo M."/>
            <person name="Wang T."/>
            <person name="Huang Y."/>
            <person name="Wei L."/>
            <person name="Li J."/>
            <person name="Wang Z."/>
            <person name="Hu H."/>
            <person name="Yang P."/>
            <person name="Le L."/>
            <person name="Stenson P.D."/>
            <person name="Li B."/>
            <person name="Liu X."/>
            <person name="Ball E.V."/>
            <person name="An N."/>
            <person name="Huang Q."/>
            <person name="Zhang Y."/>
            <person name="Fan W."/>
            <person name="Zhang X."/>
            <person name="Li Y."/>
            <person name="Wang W."/>
            <person name="Katze M.G."/>
            <person name="Su B."/>
            <person name="Nielsen R."/>
            <person name="Yang H."/>
            <person name="Wang J."/>
            <person name="Wang X."/>
            <person name="Wang J."/>
        </authorList>
    </citation>
    <scope>NUCLEOTIDE SEQUENCE [LARGE SCALE GENOMIC DNA]</scope>
    <source>
        <strain evidence="2">CE-4</strain>
    </source>
</reference>
<organism>
    <name type="scientific">Macaca fascicularis</name>
    <name type="common">Crab-eating macaque</name>
    <name type="synonym">Cynomolgus monkey</name>
    <dbReference type="NCBI Taxonomy" id="9541"/>
    <lineage>
        <taxon>Eukaryota</taxon>
        <taxon>Metazoa</taxon>
        <taxon>Chordata</taxon>
        <taxon>Craniata</taxon>
        <taxon>Vertebrata</taxon>
        <taxon>Euteleostomi</taxon>
        <taxon>Mammalia</taxon>
        <taxon>Eutheria</taxon>
        <taxon>Euarchontoglires</taxon>
        <taxon>Primates</taxon>
        <taxon>Haplorrhini</taxon>
        <taxon>Catarrhini</taxon>
        <taxon>Cercopithecidae</taxon>
        <taxon>Cercopithecinae</taxon>
        <taxon>Macaca</taxon>
    </lineage>
</organism>
<accession>G7PZY4</accession>
<name>G7PZY4_MACFA</name>
<evidence type="ECO:0000313" key="2">
    <source>
        <dbReference type="EMBL" id="EHH60645.1"/>
    </source>
</evidence>
<evidence type="ECO:0000256" key="1">
    <source>
        <dbReference type="SAM" id="MobiDB-lite"/>
    </source>
</evidence>
<feature type="region of interest" description="Disordered" evidence="1">
    <location>
        <begin position="209"/>
        <end position="236"/>
    </location>
</feature>
<proteinExistence type="predicted"/>
<dbReference type="AlphaFoldDB" id="G7PZY4"/>
<dbReference type="Proteomes" id="UP000009130">
    <property type="component" value="Chromosome 20"/>
</dbReference>
<sequence>MIGPQLRPSARCCGQRRCWRQIPTSAPSHPGDTVWTQTRTAIHKSWPSPSACAEAASTHGPAARQLRSTPCGCSRVCWCCAAGPAPATARGSPRPGPSPSTPSSFACLSAVPACCPGQCDRRGCGAPRLDTWAPQRAPPIYVYLLLFICLPQHYPWGPGIPRIWRTAPHCSPHLQPQQLGVEGAQPLFQPLKPQKSCHTATCTLASSPTPGFPHPITDLRPPRLPLPNLLGSTPVS</sequence>